<name>A0AAV3AV93_PYXAD</name>
<dbReference type="EMBL" id="DYDO01000002">
    <property type="protein sequence ID" value="DBA30702.1"/>
    <property type="molecule type" value="Genomic_DNA"/>
</dbReference>
<dbReference type="Proteomes" id="UP001181693">
    <property type="component" value="Unassembled WGS sequence"/>
</dbReference>
<reference evidence="3" key="1">
    <citation type="thesis" date="2020" institute="ProQuest LLC" country="789 East Eisenhower Parkway, Ann Arbor, MI, USA">
        <title>Comparative Genomics and Chromosome Evolution.</title>
        <authorList>
            <person name="Mudd A.B."/>
        </authorList>
    </citation>
    <scope>NUCLEOTIDE SEQUENCE</scope>
    <source>
        <strain evidence="3">1538</strain>
        <tissue evidence="3">Blood</tissue>
    </source>
</reference>
<evidence type="ECO:0000313" key="4">
    <source>
        <dbReference type="Proteomes" id="UP001181693"/>
    </source>
</evidence>
<feature type="compositionally biased region" description="Basic and acidic residues" evidence="2">
    <location>
        <begin position="135"/>
        <end position="168"/>
    </location>
</feature>
<proteinExistence type="predicted"/>
<feature type="coiled-coil region" evidence="1">
    <location>
        <begin position="235"/>
        <end position="341"/>
    </location>
</feature>
<comment type="caution">
    <text evidence="3">The sequence shown here is derived from an EMBL/GenBank/DDBJ whole genome shotgun (WGS) entry which is preliminary data.</text>
</comment>
<dbReference type="AlphaFoldDB" id="A0AAV3AV93"/>
<sequence length="346" mass="40576">MSGKEIVSALSVADRVRGLSKKVSANIWDPEEAAHKLRAQIKNQRSKLMSDSTLEESAVRQLAEVVKELQMVKKQIWKEKRELSKKLGEKKRCHHEECQHCMCSRLSEDMRDSKLDLSPHQRIIQLINQTRKQQVNKDSDLDGTDKDTDITGEKKSTKNSEDETEKTSCRHYCNKQEASTKKPLTECLGIELEFSMARARREWLKKQHTALINKEMTVLEQDGNIQESWTPEEELQQLKSEKLVLVLQIEALRRERNEAEKDLELLCQFYKDEAHTQKQHILEIFHAYRGMLEEQMDTQEHRYRKLLEETIQDAIQLSARNQELEAEIKQLQNAITEMRRNDPKRS</sequence>
<evidence type="ECO:0000256" key="2">
    <source>
        <dbReference type="SAM" id="MobiDB-lite"/>
    </source>
</evidence>
<protein>
    <submittedName>
        <fullName evidence="3">Uncharacterized protein</fullName>
    </submittedName>
</protein>
<dbReference type="PANTHER" id="PTHR40710:SF1">
    <property type="entry name" value="RIKEN CDNA E230025N22 GENE"/>
    <property type="match status" value="1"/>
</dbReference>
<evidence type="ECO:0000313" key="3">
    <source>
        <dbReference type="EMBL" id="DBA30702.1"/>
    </source>
</evidence>
<keyword evidence="1" id="KW-0175">Coiled coil</keyword>
<gene>
    <name evidence="3" type="ORF">GDO54_006656</name>
</gene>
<accession>A0AAV3AV93</accession>
<dbReference type="PANTHER" id="PTHR40710">
    <property type="entry name" value="RIKEN CDNA E230025N22 GENE"/>
    <property type="match status" value="1"/>
</dbReference>
<feature type="region of interest" description="Disordered" evidence="2">
    <location>
        <begin position="127"/>
        <end position="168"/>
    </location>
</feature>
<keyword evidence="4" id="KW-1185">Reference proteome</keyword>
<organism evidence="3 4">
    <name type="scientific">Pyxicephalus adspersus</name>
    <name type="common">African bullfrog</name>
    <dbReference type="NCBI Taxonomy" id="30357"/>
    <lineage>
        <taxon>Eukaryota</taxon>
        <taxon>Metazoa</taxon>
        <taxon>Chordata</taxon>
        <taxon>Craniata</taxon>
        <taxon>Vertebrata</taxon>
        <taxon>Euteleostomi</taxon>
        <taxon>Amphibia</taxon>
        <taxon>Batrachia</taxon>
        <taxon>Anura</taxon>
        <taxon>Neobatrachia</taxon>
        <taxon>Ranoidea</taxon>
        <taxon>Pyxicephalidae</taxon>
        <taxon>Pyxicephalinae</taxon>
        <taxon>Pyxicephalus</taxon>
    </lineage>
</organism>
<evidence type="ECO:0000256" key="1">
    <source>
        <dbReference type="SAM" id="Coils"/>
    </source>
</evidence>